<keyword evidence="2" id="KW-1185">Reference proteome</keyword>
<accession>A0ACB8RT83</accession>
<reference evidence="1" key="2">
    <citation type="journal article" date="2022" name="New Phytol.">
        <title>Evolutionary transition to the ectomycorrhizal habit in the genomes of a hyperdiverse lineage of mushroom-forming fungi.</title>
        <authorList>
            <person name="Looney B."/>
            <person name="Miyauchi S."/>
            <person name="Morin E."/>
            <person name="Drula E."/>
            <person name="Courty P.E."/>
            <person name="Kohler A."/>
            <person name="Kuo A."/>
            <person name="LaButti K."/>
            <person name="Pangilinan J."/>
            <person name="Lipzen A."/>
            <person name="Riley R."/>
            <person name="Andreopoulos W."/>
            <person name="He G."/>
            <person name="Johnson J."/>
            <person name="Nolan M."/>
            <person name="Tritt A."/>
            <person name="Barry K.W."/>
            <person name="Grigoriev I.V."/>
            <person name="Nagy L.G."/>
            <person name="Hibbett D."/>
            <person name="Henrissat B."/>
            <person name="Matheny P.B."/>
            <person name="Labbe J."/>
            <person name="Martin F.M."/>
        </authorList>
    </citation>
    <scope>NUCLEOTIDE SEQUENCE</scope>
    <source>
        <strain evidence="1">FP105234-sp</strain>
    </source>
</reference>
<protein>
    <submittedName>
        <fullName evidence="1">Uncharacterized protein</fullName>
    </submittedName>
</protein>
<proteinExistence type="predicted"/>
<name>A0ACB8RT83_9AGAM</name>
<sequence length="301" mass="33352">MPNFVEVFIDDENKPTNIPRYETIIRQSIALRPDQATDINTSGVRLTLSKTSDTDVSDIWVKFGEEISMGEAMTQRFVAQHLESNQIAAVRAPRVYLAFTWGHDGFIVTEYIDGKMCDDSDIPLVVAAVQYLITIQSPSPTPGRIGGGLIEHPFFIERTASVWYDSVKELQAHINGILRCTGRSLRVDFSPELEGQSLPLCVSDLVLVNFMKDSDGKIVAVDFGGYSFLPRSFFGFALDPPQGGRSLLRERLIKILCYQRSATVSALVSASLALIPYMNNNVGLPKELRSRINGPHTPSLV</sequence>
<evidence type="ECO:0000313" key="1">
    <source>
        <dbReference type="EMBL" id="KAI0047117.1"/>
    </source>
</evidence>
<dbReference type="EMBL" id="MU275911">
    <property type="protein sequence ID" value="KAI0047117.1"/>
    <property type="molecule type" value="Genomic_DNA"/>
</dbReference>
<gene>
    <name evidence="1" type="ORF">FA95DRAFT_1519424</name>
</gene>
<organism evidence="1 2">
    <name type="scientific">Auriscalpium vulgare</name>
    <dbReference type="NCBI Taxonomy" id="40419"/>
    <lineage>
        <taxon>Eukaryota</taxon>
        <taxon>Fungi</taxon>
        <taxon>Dikarya</taxon>
        <taxon>Basidiomycota</taxon>
        <taxon>Agaricomycotina</taxon>
        <taxon>Agaricomycetes</taxon>
        <taxon>Russulales</taxon>
        <taxon>Auriscalpiaceae</taxon>
        <taxon>Auriscalpium</taxon>
    </lineage>
</organism>
<evidence type="ECO:0000313" key="2">
    <source>
        <dbReference type="Proteomes" id="UP000814033"/>
    </source>
</evidence>
<reference evidence="1" key="1">
    <citation type="submission" date="2021-02" db="EMBL/GenBank/DDBJ databases">
        <authorList>
            <consortium name="DOE Joint Genome Institute"/>
            <person name="Ahrendt S."/>
            <person name="Looney B.P."/>
            <person name="Miyauchi S."/>
            <person name="Morin E."/>
            <person name="Drula E."/>
            <person name="Courty P.E."/>
            <person name="Chicoki N."/>
            <person name="Fauchery L."/>
            <person name="Kohler A."/>
            <person name="Kuo A."/>
            <person name="Labutti K."/>
            <person name="Pangilinan J."/>
            <person name="Lipzen A."/>
            <person name="Riley R."/>
            <person name="Andreopoulos W."/>
            <person name="He G."/>
            <person name="Johnson J."/>
            <person name="Barry K.W."/>
            <person name="Grigoriev I.V."/>
            <person name="Nagy L."/>
            <person name="Hibbett D."/>
            <person name="Henrissat B."/>
            <person name="Matheny P.B."/>
            <person name="Labbe J."/>
            <person name="Martin F."/>
        </authorList>
    </citation>
    <scope>NUCLEOTIDE SEQUENCE</scope>
    <source>
        <strain evidence="1">FP105234-sp</strain>
    </source>
</reference>
<comment type="caution">
    <text evidence="1">The sequence shown here is derived from an EMBL/GenBank/DDBJ whole genome shotgun (WGS) entry which is preliminary data.</text>
</comment>
<dbReference type="Proteomes" id="UP000814033">
    <property type="component" value="Unassembled WGS sequence"/>
</dbReference>